<dbReference type="PANTHER" id="PTHR23531:SF1">
    <property type="entry name" value="QUINOLENE RESISTANCE PROTEIN NORA"/>
    <property type="match status" value="1"/>
</dbReference>
<dbReference type="CDD" id="cd17489">
    <property type="entry name" value="MFS_YfcJ_like"/>
    <property type="match status" value="1"/>
</dbReference>
<dbReference type="Pfam" id="PF07690">
    <property type="entry name" value="MFS_1"/>
    <property type="match status" value="1"/>
</dbReference>
<keyword evidence="3 6" id="KW-0812">Transmembrane</keyword>
<keyword evidence="9" id="KW-1185">Reference proteome</keyword>
<dbReference type="PANTHER" id="PTHR23531">
    <property type="entry name" value="QUINOLENE RESISTANCE PROTEIN NORA"/>
    <property type="match status" value="1"/>
</dbReference>
<feature type="transmembrane region" description="Helical" evidence="6">
    <location>
        <begin position="359"/>
        <end position="377"/>
    </location>
</feature>
<keyword evidence="5 6" id="KW-0472">Membrane</keyword>
<keyword evidence="2" id="KW-0813">Transport</keyword>
<dbReference type="PROSITE" id="PS50850">
    <property type="entry name" value="MFS"/>
    <property type="match status" value="1"/>
</dbReference>
<evidence type="ECO:0000256" key="5">
    <source>
        <dbReference type="ARBA" id="ARBA00023136"/>
    </source>
</evidence>
<sequence>MTTPPVRAIAEPLTDTRIWTADFIKLTIVTTLLRICTQIQITSMPLFFLYLGGSNALAGLSMTFFTLAALLTRPLIGMMLDTYGRKPILLWGVVVYTITTVLYGFVAFIPALIFLRIMHGISFSASSTATSTMVSDVLPENKMTQGISYFGLFGTLAVAIAPSATLYLLEVSDYAVLYYLTGIVSLIALLISMRIESEKNRHRKELAADIAHPPSKRHSPDAAGPWNKLIEIRAIPPSVVVLFVSLATSTVMVFLPSFAIDNGIRHIGVVFVVQAAALALSRFIVGPWIAWTGPRFVMSVNLLALGVALAGISFSSTLWELIIWAVLFGFTNGCLIPQLNARAITNTDQANRGKANATFYIALDFGIGAGAAGWGLLSDFFEMRWIFLLAGFLMIFALSAFAYMESSQRTNAGI</sequence>
<evidence type="ECO:0000313" key="9">
    <source>
        <dbReference type="Proteomes" id="UP000198855"/>
    </source>
</evidence>
<evidence type="ECO:0000256" key="3">
    <source>
        <dbReference type="ARBA" id="ARBA00022692"/>
    </source>
</evidence>
<dbReference type="InterPro" id="IPR052714">
    <property type="entry name" value="MFS_Exporter"/>
</dbReference>
<evidence type="ECO:0000256" key="2">
    <source>
        <dbReference type="ARBA" id="ARBA00022448"/>
    </source>
</evidence>
<feature type="transmembrane region" description="Helical" evidence="6">
    <location>
        <begin position="175"/>
        <end position="195"/>
    </location>
</feature>
<dbReference type="SUPFAM" id="SSF103473">
    <property type="entry name" value="MFS general substrate transporter"/>
    <property type="match status" value="1"/>
</dbReference>
<dbReference type="RefSeq" id="WP_175532688.1">
    <property type="nucleotide sequence ID" value="NZ_FOMT01000001.1"/>
</dbReference>
<feature type="transmembrane region" description="Helical" evidence="6">
    <location>
        <begin position="266"/>
        <end position="284"/>
    </location>
</feature>
<name>A0A1I1STU5_9BACL</name>
<feature type="transmembrane region" description="Helical" evidence="6">
    <location>
        <begin position="47"/>
        <end position="68"/>
    </location>
</feature>
<comment type="subcellular location">
    <subcellularLocation>
        <location evidence="1">Cell membrane</location>
        <topology evidence="1">Multi-pass membrane protein</topology>
    </subcellularLocation>
</comment>
<keyword evidence="4 6" id="KW-1133">Transmembrane helix</keyword>
<dbReference type="InterPro" id="IPR011701">
    <property type="entry name" value="MFS"/>
</dbReference>
<protein>
    <submittedName>
        <fullName evidence="8">Predicted arabinose efflux permease, MFS family</fullName>
    </submittedName>
</protein>
<feature type="transmembrane region" description="Helical" evidence="6">
    <location>
        <begin position="88"/>
        <end position="115"/>
    </location>
</feature>
<evidence type="ECO:0000256" key="6">
    <source>
        <dbReference type="SAM" id="Phobius"/>
    </source>
</evidence>
<feature type="transmembrane region" description="Helical" evidence="6">
    <location>
        <begin position="149"/>
        <end position="169"/>
    </location>
</feature>
<feature type="transmembrane region" description="Helical" evidence="6">
    <location>
        <begin position="239"/>
        <end position="260"/>
    </location>
</feature>
<dbReference type="InterPro" id="IPR036259">
    <property type="entry name" value="MFS_trans_sf"/>
</dbReference>
<organism evidence="8 9">
    <name type="scientific">Paenibacillus catalpae</name>
    <dbReference type="NCBI Taxonomy" id="1045775"/>
    <lineage>
        <taxon>Bacteria</taxon>
        <taxon>Bacillati</taxon>
        <taxon>Bacillota</taxon>
        <taxon>Bacilli</taxon>
        <taxon>Bacillales</taxon>
        <taxon>Paenibacillaceae</taxon>
        <taxon>Paenibacillus</taxon>
    </lineage>
</organism>
<dbReference type="AlphaFoldDB" id="A0A1I1STU5"/>
<feature type="transmembrane region" description="Helical" evidence="6">
    <location>
        <begin position="296"/>
        <end position="315"/>
    </location>
</feature>
<feature type="domain" description="Major facilitator superfamily (MFS) profile" evidence="7">
    <location>
        <begin position="22"/>
        <end position="409"/>
    </location>
</feature>
<gene>
    <name evidence="8" type="ORF">SAMN05216378_0198</name>
</gene>
<accession>A0A1I1STU5</accession>
<feature type="transmembrane region" description="Helical" evidence="6">
    <location>
        <begin position="321"/>
        <end position="339"/>
    </location>
</feature>
<dbReference type="GO" id="GO:0022857">
    <property type="term" value="F:transmembrane transporter activity"/>
    <property type="evidence" value="ECO:0007669"/>
    <property type="project" value="InterPro"/>
</dbReference>
<proteinExistence type="predicted"/>
<dbReference type="GO" id="GO:0005886">
    <property type="term" value="C:plasma membrane"/>
    <property type="evidence" value="ECO:0007669"/>
    <property type="project" value="UniProtKB-SubCell"/>
</dbReference>
<evidence type="ECO:0000256" key="1">
    <source>
        <dbReference type="ARBA" id="ARBA00004651"/>
    </source>
</evidence>
<dbReference type="STRING" id="1045775.SAMN05216378_0198"/>
<dbReference type="EMBL" id="FOMT01000001">
    <property type="protein sequence ID" value="SFD49741.1"/>
    <property type="molecule type" value="Genomic_DNA"/>
</dbReference>
<evidence type="ECO:0000313" key="8">
    <source>
        <dbReference type="EMBL" id="SFD49741.1"/>
    </source>
</evidence>
<evidence type="ECO:0000259" key="7">
    <source>
        <dbReference type="PROSITE" id="PS50850"/>
    </source>
</evidence>
<dbReference type="InterPro" id="IPR020846">
    <property type="entry name" value="MFS_dom"/>
</dbReference>
<evidence type="ECO:0000256" key="4">
    <source>
        <dbReference type="ARBA" id="ARBA00022989"/>
    </source>
</evidence>
<dbReference type="Proteomes" id="UP000198855">
    <property type="component" value="Unassembled WGS sequence"/>
</dbReference>
<dbReference type="Gene3D" id="1.20.1250.20">
    <property type="entry name" value="MFS general substrate transporter like domains"/>
    <property type="match status" value="1"/>
</dbReference>
<reference evidence="9" key="1">
    <citation type="submission" date="2016-10" db="EMBL/GenBank/DDBJ databases">
        <authorList>
            <person name="Varghese N."/>
            <person name="Submissions S."/>
        </authorList>
    </citation>
    <scope>NUCLEOTIDE SEQUENCE [LARGE SCALE GENOMIC DNA]</scope>
    <source>
        <strain evidence="9">CGMCC 1.10784</strain>
    </source>
</reference>
<feature type="transmembrane region" description="Helical" evidence="6">
    <location>
        <begin position="383"/>
        <end position="404"/>
    </location>
</feature>